<dbReference type="EMBL" id="PYSW02000034">
    <property type="protein sequence ID" value="KAG2378220.1"/>
    <property type="molecule type" value="Genomic_DNA"/>
</dbReference>
<feature type="coiled-coil region" evidence="1">
    <location>
        <begin position="266"/>
        <end position="300"/>
    </location>
</feature>
<evidence type="ECO:0000313" key="3">
    <source>
        <dbReference type="EMBL" id="KAG2378220.1"/>
    </source>
</evidence>
<dbReference type="AlphaFoldDB" id="A0AA88KG00"/>
<gene>
    <name evidence="3" type="ORF">C9374_008363</name>
</gene>
<dbReference type="RefSeq" id="XP_044545482.1">
    <property type="nucleotide sequence ID" value="XM_044698431.1"/>
</dbReference>
<protein>
    <submittedName>
        <fullName evidence="3">Uncharacterized protein</fullName>
    </submittedName>
</protein>
<name>A0AA88KG00_NAELO</name>
<organism evidence="3 4">
    <name type="scientific">Naegleria lovaniensis</name>
    <name type="common">Amoeba</name>
    <dbReference type="NCBI Taxonomy" id="51637"/>
    <lineage>
        <taxon>Eukaryota</taxon>
        <taxon>Discoba</taxon>
        <taxon>Heterolobosea</taxon>
        <taxon>Tetramitia</taxon>
        <taxon>Eutetramitia</taxon>
        <taxon>Vahlkampfiidae</taxon>
        <taxon>Naegleria</taxon>
    </lineage>
</organism>
<sequence>MSLKAALSKLNTYGLDLAILGAVPMSLELYQTLADEAVSLQEKQMALDKFLNGTENPNESKRVLYLICMNVLRKEISNPLKLSYLHDMGVDDFSSLASQKKELPLSVKGVIENRNLYITHIKGVLEERAKKDKKASKAATKAILGENNSKMKTVPLNNRKDRPSVLPSENQPPTANISSLNLSNKAGTSASNIHQEVIEDEHPMEMVSGDNGVKNSQQRCLPLLEPAISGTGNCVINSSQTAHSDLYEELKKSSYHQVLLIIATCIMEMRNEMKDMKNDIKDMKIDIKDMKRDINSIKRNIGCLYEGQVLIHLEKASDM</sequence>
<keyword evidence="4" id="KW-1185">Reference proteome</keyword>
<reference evidence="3 4" key="1">
    <citation type="journal article" date="2018" name="BMC Genomics">
        <title>The genome of Naegleria lovaniensis, the basis for a comparative approach to unravel pathogenicity factors of the human pathogenic amoeba N. fowleri.</title>
        <authorList>
            <person name="Liechti N."/>
            <person name="Schurch N."/>
            <person name="Bruggmann R."/>
            <person name="Wittwer M."/>
        </authorList>
    </citation>
    <scope>NUCLEOTIDE SEQUENCE [LARGE SCALE GENOMIC DNA]</scope>
    <source>
        <strain evidence="3 4">ATCC 30569</strain>
    </source>
</reference>
<evidence type="ECO:0000313" key="4">
    <source>
        <dbReference type="Proteomes" id="UP000816034"/>
    </source>
</evidence>
<dbReference type="Proteomes" id="UP000816034">
    <property type="component" value="Unassembled WGS sequence"/>
</dbReference>
<feature type="compositionally biased region" description="Polar residues" evidence="2">
    <location>
        <begin position="167"/>
        <end position="185"/>
    </location>
</feature>
<evidence type="ECO:0000256" key="2">
    <source>
        <dbReference type="SAM" id="MobiDB-lite"/>
    </source>
</evidence>
<keyword evidence="1" id="KW-0175">Coiled coil</keyword>
<accession>A0AA88KG00</accession>
<dbReference type="GeneID" id="68100817"/>
<proteinExistence type="predicted"/>
<evidence type="ECO:0000256" key="1">
    <source>
        <dbReference type="SAM" id="Coils"/>
    </source>
</evidence>
<comment type="caution">
    <text evidence="3">The sequence shown here is derived from an EMBL/GenBank/DDBJ whole genome shotgun (WGS) entry which is preliminary data.</text>
</comment>
<feature type="region of interest" description="Disordered" evidence="2">
    <location>
        <begin position="130"/>
        <end position="185"/>
    </location>
</feature>